<name>A0ABT1SH70_9FIRM</name>
<comment type="function">
    <text evidence="7">Pyrophosphatase that catalyzes the hydrolysis of nucleoside triphosphates to their monophosphate derivatives, with a high preference for the non-canonical purine nucleotides XTP (xanthosine triphosphate), dITP (deoxyinosine triphosphate) and ITP. Seems to function as a house-cleaning enzyme that removes non-canonical purine nucleotides from the nucleotide pool, thus preventing their incorporation into DNA/RNA and avoiding chromosomal lesions.</text>
</comment>
<dbReference type="EC" id="3.6.1.66" evidence="7"/>
<keyword evidence="4 7" id="KW-0378">Hydrolase</keyword>
<keyword evidence="5 7" id="KW-0460">Magnesium</keyword>
<dbReference type="InterPro" id="IPR020922">
    <property type="entry name" value="dITP/XTP_pyrophosphatase"/>
</dbReference>
<organism evidence="9 10">
    <name type="scientific">Tissierella carlieri</name>
    <dbReference type="NCBI Taxonomy" id="689904"/>
    <lineage>
        <taxon>Bacteria</taxon>
        <taxon>Bacillati</taxon>
        <taxon>Bacillota</taxon>
        <taxon>Tissierellia</taxon>
        <taxon>Tissierellales</taxon>
        <taxon>Tissierellaceae</taxon>
        <taxon>Tissierella</taxon>
    </lineage>
</organism>
<dbReference type="InterPro" id="IPR002637">
    <property type="entry name" value="RdgB/HAM1"/>
</dbReference>
<evidence type="ECO:0000256" key="3">
    <source>
        <dbReference type="ARBA" id="ARBA00022741"/>
    </source>
</evidence>
<keyword evidence="10" id="KW-1185">Reference proteome</keyword>
<dbReference type="EMBL" id="JANGAC010000028">
    <property type="protein sequence ID" value="MCQ4925717.1"/>
    <property type="molecule type" value="Genomic_DNA"/>
</dbReference>
<comment type="catalytic activity">
    <reaction evidence="7">
        <text>ITP + H2O = IMP + diphosphate + H(+)</text>
        <dbReference type="Rhea" id="RHEA:29399"/>
        <dbReference type="ChEBI" id="CHEBI:15377"/>
        <dbReference type="ChEBI" id="CHEBI:15378"/>
        <dbReference type="ChEBI" id="CHEBI:33019"/>
        <dbReference type="ChEBI" id="CHEBI:58053"/>
        <dbReference type="ChEBI" id="CHEBI:61402"/>
        <dbReference type="EC" id="3.6.1.66"/>
    </reaction>
</comment>
<sequence length="203" mass="22691">MEKRKLVVSTGNQHKVEEIKNILEGLSIEVVSKKDVGLGDLEVIEDGETLEENSLKKAKALAERLDYMVLADDSGLFVDILNGEPGVYSSRYAGEEGNDKKNNNKLLEELQDIPLKERNAKFKTVIVLITEDKESTIVYGECKGKVEFEPKGKNGFGYDPLFTPDGYDKTFGELGEEIKNKISHRAKALENLKEALKNILEVD</sequence>
<evidence type="ECO:0000256" key="7">
    <source>
        <dbReference type="HAMAP-Rule" id="MF_01405"/>
    </source>
</evidence>
<feature type="binding site" evidence="7">
    <location>
        <position position="74"/>
    </location>
    <ligand>
        <name>substrate</name>
    </ligand>
</feature>
<protein>
    <recommendedName>
        <fullName evidence="7">dITP/XTP pyrophosphatase</fullName>
        <ecNumber evidence="7">3.6.1.66</ecNumber>
    </recommendedName>
    <alternativeName>
        <fullName evidence="7">Non-canonical purine NTP pyrophosphatase</fullName>
    </alternativeName>
    <alternativeName>
        <fullName evidence="7">Non-standard purine NTP pyrophosphatase</fullName>
    </alternativeName>
    <alternativeName>
        <fullName evidence="7">Nucleoside-triphosphate diphosphatase</fullName>
    </alternativeName>
    <alternativeName>
        <fullName evidence="7">Nucleoside-triphosphate pyrophosphatase</fullName>
        <shortName evidence="7">NTPase</shortName>
    </alternativeName>
</protein>
<comment type="catalytic activity">
    <reaction evidence="7">
        <text>XTP + H2O = XMP + diphosphate + H(+)</text>
        <dbReference type="Rhea" id="RHEA:28610"/>
        <dbReference type="ChEBI" id="CHEBI:15377"/>
        <dbReference type="ChEBI" id="CHEBI:15378"/>
        <dbReference type="ChEBI" id="CHEBI:33019"/>
        <dbReference type="ChEBI" id="CHEBI:57464"/>
        <dbReference type="ChEBI" id="CHEBI:61314"/>
        <dbReference type="EC" id="3.6.1.66"/>
    </reaction>
</comment>
<comment type="caution">
    <text evidence="7">Lacks conserved residue(s) required for the propagation of feature annotation.</text>
</comment>
<evidence type="ECO:0000256" key="6">
    <source>
        <dbReference type="ARBA" id="ARBA00023080"/>
    </source>
</evidence>
<feature type="binding site" evidence="7">
    <location>
        <position position="179"/>
    </location>
    <ligand>
        <name>substrate</name>
    </ligand>
</feature>
<dbReference type="InterPro" id="IPR029001">
    <property type="entry name" value="ITPase-like_fam"/>
</dbReference>
<keyword evidence="6 7" id="KW-0546">Nucleotide metabolism</keyword>
<evidence type="ECO:0000256" key="1">
    <source>
        <dbReference type="ARBA" id="ARBA00008023"/>
    </source>
</evidence>
<evidence type="ECO:0000313" key="10">
    <source>
        <dbReference type="Proteomes" id="UP001524478"/>
    </source>
</evidence>
<feature type="binding site" evidence="7">
    <location>
        <begin position="156"/>
        <end position="159"/>
    </location>
    <ligand>
        <name>substrate</name>
    </ligand>
</feature>
<dbReference type="GO" id="GO:0036220">
    <property type="term" value="F:ITP diphosphatase activity"/>
    <property type="evidence" value="ECO:0007669"/>
    <property type="project" value="UniProtKB-EC"/>
</dbReference>
<gene>
    <name evidence="9" type="ORF">NE686_21650</name>
</gene>
<evidence type="ECO:0000256" key="5">
    <source>
        <dbReference type="ARBA" id="ARBA00022842"/>
    </source>
</evidence>
<dbReference type="HAMAP" id="MF_01405">
    <property type="entry name" value="Non_canon_purine_NTPase"/>
    <property type="match status" value="1"/>
</dbReference>
<dbReference type="PANTHER" id="PTHR11067:SF9">
    <property type="entry name" value="INOSINE TRIPHOSPHATE PYROPHOSPHATASE"/>
    <property type="match status" value="1"/>
</dbReference>
<keyword evidence="3 7" id="KW-0547">Nucleotide-binding</keyword>
<dbReference type="PANTHER" id="PTHR11067">
    <property type="entry name" value="INOSINE TRIPHOSPHATE PYROPHOSPHATASE/HAM1 PROTEIN"/>
    <property type="match status" value="1"/>
</dbReference>
<comment type="catalytic activity">
    <reaction evidence="7">
        <text>dITP + H2O = dIMP + diphosphate + H(+)</text>
        <dbReference type="Rhea" id="RHEA:28342"/>
        <dbReference type="ChEBI" id="CHEBI:15377"/>
        <dbReference type="ChEBI" id="CHEBI:15378"/>
        <dbReference type="ChEBI" id="CHEBI:33019"/>
        <dbReference type="ChEBI" id="CHEBI:61194"/>
        <dbReference type="ChEBI" id="CHEBI:61382"/>
        <dbReference type="EC" id="3.6.1.66"/>
    </reaction>
</comment>
<feature type="binding site" evidence="7">
    <location>
        <begin position="184"/>
        <end position="185"/>
    </location>
    <ligand>
        <name>substrate</name>
    </ligand>
</feature>
<evidence type="ECO:0000313" key="9">
    <source>
        <dbReference type="EMBL" id="MCQ4925717.1"/>
    </source>
</evidence>
<dbReference type="SUPFAM" id="SSF52972">
    <property type="entry name" value="ITPase-like"/>
    <property type="match status" value="1"/>
</dbReference>
<dbReference type="Pfam" id="PF01725">
    <property type="entry name" value="Ham1p_like"/>
    <property type="match status" value="1"/>
</dbReference>
<feature type="binding site" evidence="7">
    <location>
        <begin position="10"/>
        <end position="15"/>
    </location>
    <ligand>
        <name>substrate</name>
    </ligand>
</feature>
<accession>A0ABT1SH70</accession>
<comment type="cofactor">
    <cofactor evidence="7">
        <name>Mg(2+)</name>
        <dbReference type="ChEBI" id="CHEBI:18420"/>
    </cofactor>
    <text evidence="7">Binds 1 Mg(2+) ion per subunit.</text>
</comment>
<keyword evidence="2 7" id="KW-0479">Metal-binding</keyword>
<feature type="binding site" evidence="7">
    <location>
        <position position="73"/>
    </location>
    <ligand>
        <name>Mg(2+)</name>
        <dbReference type="ChEBI" id="CHEBI:18420"/>
    </ligand>
</feature>
<evidence type="ECO:0000256" key="4">
    <source>
        <dbReference type="ARBA" id="ARBA00022801"/>
    </source>
</evidence>
<comment type="subunit">
    <text evidence="7">Homodimer.</text>
</comment>
<dbReference type="CDD" id="cd00515">
    <property type="entry name" value="HAM1"/>
    <property type="match status" value="1"/>
</dbReference>
<dbReference type="RefSeq" id="WP_256313104.1">
    <property type="nucleotide sequence ID" value="NZ_JANGAC010000028.1"/>
</dbReference>
<dbReference type="Proteomes" id="UP001524478">
    <property type="component" value="Unassembled WGS sequence"/>
</dbReference>
<dbReference type="NCBIfam" id="TIGR00042">
    <property type="entry name" value="RdgB/HAM1 family non-canonical purine NTP pyrophosphatase"/>
    <property type="match status" value="1"/>
</dbReference>
<dbReference type="Gene3D" id="3.90.950.10">
    <property type="match status" value="1"/>
</dbReference>
<evidence type="ECO:0000256" key="8">
    <source>
        <dbReference type="RuleBase" id="RU003781"/>
    </source>
</evidence>
<reference evidence="9 10" key="1">
    <citation type="submission" date="2022-06" db="EMBL/GenBank/DDBJ databases">
        <title>Isolation of gut microbiota from human fecal samples.</title>
        <authorList>
            <person name="Pamer E.G."/>
            <person name="Barat B."/>
            <person name="Waligurski E."/>
            <person name="Medina S."/>
            <person name="Paddock L."/>
            <person name="Mostad J."/>
        </authorList>
    </citation>
    <scope>NUCLEOTIDE SEQUENCE [LARGE SCALE GENOMIC DNA]</scope>
    <source>
        <strain evidence="9 10">DFI.7.95</strain>
    </source>
</reference>
<dbReference type="NCBIfam" id="NF011397">
    <property type="entry name" value="PRK14822.1"/>
    <property type="match status" value="1"/>
</dbReference>
<evidence type="ECO:0000256" key="2">
    <source>
        <dbReference type="ARBA" id="ARBA00022723"/>
    </source>
</evidence>
<comment type="similarity">
    <text evidence="1 7 8">Belongs to the HAM1 NTPase family.</text>
</comment>
<comment type="caution">
    <text evidence="9">The sequence shown here is derived from an EMBL/GenBank/DDBJ whole genome shotgun (WGS) entry which is preliminary data.</text>
</comment>
<feature type="active site" description="Proton acceptor" evidence="7">
    <location>
        <position position="73"/>
    </location>
</feature>
<proteinExistence type="inferred from homology"/>